<gene>
    <name evidence="2" type="ORF">EQU24_13940</name>
</gene>
<name>A0A4P9UP99_METBY</name>
<organism evidence="2 3">
    <name type="scientific">Methylotuvimicrobium buryatense</name>
    <name type="common">Methylomicrobium buryatense</name>
    <dbReference type="NCBI Taxonomy" id="95641"/>
    <lineage>
        <taxon>Bacteria</taxon>
        <taxon>Pseudomonadati</taxon>
        <taxon>Pseudomonadota</taxon>
        <taxon>Gammaproteobacteria</taxon>
        <taxon>Methylococcales</taxon>
        <taxon>Methylococcaceae</taxon>
        <taxon>Methylotuvimicrobium</taxon>
    </lineage>
</organism>
<dbReference type="InterPro" id="IPR021136">
    <property type="entry name" value="Flagellar_hook_control-like_C"/>
</dbReference>
<sequence length="516" mass="57433">MARIADCGTQTTERILIEAVAVDIKLPVNTQTFTGLAKVKDQPLTPKIGQALDAAVIRIDDKQTGITLKINDHIVEVQSNQPLPLEKGQPLKLIVTRLIPTLEFKIDSNPSQTKNAPVTLTEQATVPANKFDTATPDKTSFIRLPPPSNETIQAKVVSVGPDKIQFSILPDKSTAGTSRQTFELTADKNSFQNLKPGQNVILEIARHGQTREIKIVPATLRNIPTTLGHEIETLPIVHRDIPTIVRDILPRHETPTVLLNQLIADLPSLHANKTVSETLKQLAQEILQNLRTPEQLTDGKQLKTAVERSGLFLEARLLELTKQQPELLKSDFKGLLLKLIQILKPETTPLPEKPLSVSELEQLKYLLQKTENSVAKLTLDQLASLPKDDSPKQVWLLEIPFLGESKAQSVKIEIERDKRNGSEQDEQTKWSVYLTITPPNLGTLHCKLSYLDDKINAHFWSEQETITGLIKQNIEHLKKQFEAEGLNPGFIDALDGTPPRKETAPTIEMGLINEKA</sequence>
<accession>A0A4P9UP99</accession>
<dbReference type="Pfam" id="PF02120">
    <property type="entry name" value="Flg_hook"/>
    <property type="match status" value="1"/>
</dbReference>
<feature type="domain" description="Flagellar hook-length control protein-like C-terminal" evidence="1">
    <location>
        <begin position="420"/>
        <end position="498"/>
    </location>
</feature>
<keyword evidence="3" id="KW-1185">Reference proteome</keyword>
<evidence type="ECO:0000313" key="2">
    <source>
        <dbReference type="EMBL" id="QCW83219.1"/>
    </source>
</evidence>
<dbReference type="KEGG" id="mbur:EQU24_13940"/>
<dbReference type="Gene3D" id="3.30.750.140">
    <property type="match status" value="1"/>
</dbReference>
<dbReference type="AlphaFoldDB" id="A0A4P9UP99"/>
<dbReference type="OrthoDB" id="5563611at2"/>
<proteinExistence type="predicted"/>
<dbReference type="STRING" id="675511.GCA_000341735_00262"/>
<keyword evidence="2" id="KW-0282">Flagellum</keyword>
<dbReference type="Proteomes" id="UP000305881">
    <property type="component" value="Chromosome"/>
</dbReference>
<dbReference type="InterPro" id="IPR038610">
    <property type="entry name" value="FliK-like_C_sf"/>
</dbReference>
<protein>
    <submittedName>
        <fullName evidence="2">Flagellar hook-length control protein FliK</fullName>
    </submittedName>
</protein>
<evidence type="ECO:0000313" key="3">
    <source>
        <dbReference type="Proteomes" id="UP000305881"/>
    </source>
</evidence>
<dbReference type="EMBL" id="CP035467">
    <property type="protein sequence ID" value="QCW83219.1"/>
    <property type="molecule type" value="Genomic_DNA"/>
</dbReference>
<keyword evidence="2" id="KW-0969">Cilium</keyword>
<keyword evidence="2" id="KW-0966">Cell projection</keyword>
<reference evidence="3" key="1">
    <citation type="journal article" date="2019" name="J. Bacteriol.">
        <title>A Mutagenic Screen Identifies a TonB-Dependent Receptor Required for the Lanthanide Metal Switch in the Type I Methanotroph 'Methylotuvimicrobium buryatense' 5GB1C.</title>
        <authorList>
            <person name="Groom J.D."/>
            <person name="Ford S.M."/>
            <person name="Pesesky M.W."/>
            <person name="Lidstrom M.E."/>
        </authorList>
    </citation>
    <scope>NUCLEOTIDE SEQUENCE [LARGE SCALE GENOMIC DNA]</scope>
    <source>
        <strain evidence="3">5GB1C</strain>
    </source>
</reference>
<evidence type="ECO:0000259" key="1">
    <source>
        <dbReference type="Pfam" id="PF02120"/>
    </source>
</evidence>